<feature type="region of interest" description="Disordered" evidence="1">
    <location>
        <begin position="1"/>
        <end position="36"/>
    </location>
</feature>
<feature type="compositionally biased region" description="Polar residues" evidence="1">
    <location>
        <begin position="523"/>
        <end position="536"/>
    </location>
</feature>
<sequence>MSKNMAKIRKPACMPDNLTMSLDEHSTDTEEEDEVEYQNTTYSTKNKEYDGKPFCCIPRGEGVFIAVDPTITRVPDTTFTQQNAHSEGMTSQESSDARVDYTDLGPWKNFQIPENIEVKKIPPGGHRSYPGMQPAMPCRNVSAYQDQQHILDLKEVTDHRKKAPRYYSTPETSGFRGGRGTEQSSVWGQGLSSFEPTNSDAWAGGVRMDSFNVIKYMTPSPQNIKVPARMVQSYPHPMKSPHKLAPNLSRYSRASPPDATFRRTEETHPRSLCPATQANVLNATQNISQIVHPDYTYSRTPRSSKTFDACSCRRINIPSNLQKLNVSPGAHRTFPTAKQHRPLATFSTHEDKQPIMDLRELAEYRKRAPRYYSTPERDDFLNQGTDQSSVWGQDLSSFKSAETSAPEDSSLGWSQGVRMDSFNVIKHMTPSPKNVNVAPRLIRSYPHLTPSSNRQEPNLTQYSKVVFPDSIGNQSRNYNLQCQNLVTDTFCNPQNSTNLRSEPTADVTYQTPKPKVKFDPRQYTYSQPESDPSLNKMQNATFVGSEKKVDPASLPQMCAPCGGNRTFPITQHPQPPMTFSTHEQQQPILDVKEVAEHRKKAPRYYSTPEREDFSNEGFNESSVWGQDLSSFISVDSNTVEDSSLGWSQGVRMDSFNVIKYMTVSPKDVKVPPRQMLSCPGELRRKIRDPQSLKKYSIPSGNAAAASNLTHSLEPRTPVNVTYNAKSKEAQNQTYCADMERGLNQTYPVGNTRAINRTYSAQPEGAFNQTYSAAPVRRNQTYSADMERGLNQTCPVGNIRAINRTYSAEPEGVINQTYSAAPVRRNQTYSADMERGLNQTYPVGNIRAINRTYSAQPEGAINQTYSVPPVARDQTFTQETDATNCECPNENVAQNDENVAQHNANVTQNLNDLVMDPCSNQNITRTHVPRPSRNYLTYVEKTEK</sequence>
<organism evidence="2 3">
    <name type="scientific">Henosepilachna vigintioctopunctata</name>
    <dbReference type="NCBI Taxonomy" id="420089"/>
    <lineage>
        <taxon>Eukaryota</taxon>
        <taxon>Metazoa</taxon>
        <taxon>Ecdysozoa</taxon>
        <taxon>Arthropoda</taxon>
        <taxon>Hexapoda</taxon>
        <taxon>Insecta</taxon>
        <taxon>Pterygota</taxon>
        <taxon>Neoptera</taxon>
        <taxon>Endopterygota</taxon>
        <taxon>Coleoptera</taxon>
        <taxon>Polyphaga</taxon>
        <taxon>Cucujiformia</taxon>
        <taxon>Coccinelloidea</taxon>
        <taxon>Coccinellidae</taxon>
        <taxon>Epilachninae</taxon>
        <taxon>Epilachnini</taxon>
        <taxon>Henosepilachna</taxon>
    </lineage>
</organism>
<feature type="compositionally biased region" description="Basic and acidic residues" evidence="1">
    <location>
        <begin position="260"/>
        <end position="269"/>
    </location>
</feature>
<dbReference type="Proteomes" id="UP001431783">
    <property type="component" value="Unassembled WGS sequence"/>
</dbReference>
<feature type="compositionally biased region" description="Basic residues" evidence="1">
    <location>
        <begin position="1"/>
        <end position="10"/>
    </location>
</feature>
<name>A0AAW1V2F0_9CUCU</name>
<feature type="region of interest" description="Disordered" evidence="1">
    <location>
        <begin position="510"/>
        <end position="536"/>
    </location>
</feature>
<reference evidence="2 3" key="1">
    <citation type="submission" date="2023-03" db="EMBL/GenBank/DDBJ databases">
        <title>Genome insight into feeding habits of ladybird beetles.</title>
        <authorList>
            <person name="Li H.-S."/>
            <person name="Huang Y.-H."/>
            <person name="Pang H."/>
        </authorList>
    </citation>
    <scope>NUCLEOTIDE SEQUENCE [LARGE SCALE GENOMIC DNA]</scope>
    <source>
        <strain evidence="2">SYSU_2023b</strain>
        <tissue evidence="2">Whole body</tissue>
    </source>
</reference>
<keyword evidence="3" id="KW-1185">Reference proteome</keyword>
<feature type="region of interest" description="Disordered" evidence="1">
    <location>
        <begin position="161"/>
        <end position="193"/>
    </location>
</feature>
<feature type="compositionally biased region" description="Polar residues" evidence="1">
    <location>
        <begin position="181"/>
        <end position="193"/>
    </location>
</feature>
<feature type="region of interest" description="Disordered" evidence="1">
    <location>
        <begin position="236"/>
        <end position="270"/>
    </location>
</feature>
<evidence type="ECO:0000313" key="3">
    <source>
        <dbReference type="Proteomes" id="UP001431783"/>
    </source>
</evidence>
<evidence type="ECO:0000256" key="1">
    <source>
        <dbReference type="SAM" id="MobiDB-lite"/>
    </source>
</evidence>
<evidence type="ECO:0000313" key="2">
    <source>
        <dbReference type="EMBL" id="KAK9889857.1"/>
    </source>
</evidence>
<comment type="caution">
    <text evidence="2">The sequence shown here is derived from an EMBL/GenBank/DDBJ whole genome shotgun (WGS) entry which is preliminary data.</text>
</comment>
<dbReference type="EMBL" id="JARQZJ010000123">
    <property type="protein sequence ID" value="KAK9889857.1"/>
    <property type="molecule type" value="Genomic_DNA"/>
</dbReference>
<dbReference type="AlphaFoldDB" id="A0AAW1V2F0"/>
<gene>
    <name evidence="2" type="ORF">WA026_007223</name>
</gene>
<protein>
    <submittedName>
        <fullName evidence="2">Uncharacterized protein</fullName>
    </submittedName>
</protein>
<accession>A0AAW1V2F0</accession>
<proteinExistence type="predicted"/>